<proteinExistence type="predicted"/>
<sequence length="182" mass="18402">MQGGRSQNGGRDCSLIRALRSQLSRNILKGAPRGLVVSTGTAARLGETGAPGLSRKRPSVRGRSGAVTRESAPVAVPRGRSCDCGPDRALAWRGRLPPPGPLVAGGAEEPRPGADRTADLAGRPGAREDSVSQRGRGAILNLTAAVAACTSCSGTKKGHSSPAKKTLSSGGPAGCGGFRCRV</sequence>
<evidence type="ECO:0000313" key="2">
    <source>
        <dbReference type="EMBL" id="KAJ1155444.1"/>
    </source>
</evidence>
<evidence type="ECO:0000256" key="1">
    <source>
        <dbReference type="SAM" id="MobiDB-lite"/>
    </source>
</evidence>
<evidence type="ECO:0000313" key="3">
    <source>
        <dbReference type="Proteomes" id="UP001066276"/>
    </source>
</evidence>
<gene>
    <name evidence="2" type="ORF">NDU88_008174</name>
</gene>
<feature type="region of interest" description="Disordered" evidence="1">
    <location>
        <begin position="46"/>
        <end position="73"/>
    </location>
</feature>
<feature type="region of interest" description="Disordered" evidence="1">
    <location>
        <begin position="93"/>
        <end position="134"/>
    </location>
</feature>
<dbReference type="AlphaFoldDB" id="A0AAV7RRJ8"/>
<feature type="compositionally biased region" description="Basic and acidic residues" evidence="1">
    <location>
        <begin position="108"/>
        <end position="118"/>
    </location>
</feature>
<name>A0AAV7RRJ8_PLEWA</name>
<dbReference type="Proteomes" id="UP001066276">
    <property type="component" value="Chromosome 5"/>
</dbReference>
<comment type="caution">
    <text evidence="2">The sequence shown here is derived from an EMBL/GenBank/DDBJ whole genome shotgun (WGS) entry which is preliminary data.</text>
</comment>
<protein>
    <submittedName>
        <fullName evidence="2">Uncharacterized protein</fullName>
    </submittedName>
</protein>
<keyword evidence="3" id="KW-1185">Reference proteome</keyword>
<accession>A0AAV7RRJ8</accession>
<reference evidence="2" key="1">
    <citation type="journal article" date="2022" name="bioRxiv">
        <title>Sequencing and chromosome-scale assembly of the giantPleurodeles waltlgenome.</title>
        <authorList>
            <person name="Brown T."/>
            <person name="Elewa A."/>
            <person name="Iarovenko S."/>
            <person name="Subramanian E."/>
            <person name="Araus A.J."/>
            <person name="Petzold A."/>
            <person name="Susuki M."/>
            <person name="Suzuki K.-i.T."/>
            <person name="Hayashi T."/>
            <person name="Toyoda A."/>
            <person name="Oliveira C."/>
            <person name="Osipova E."/>
            <person name="Leigh N.D."/>
            <person name="Simon A."/>
            <person name="Yun M.H."/>
        </authorList>
    </citation>
    <scope>NUCLEOTIDE SEQUENCE</scope>
    <source>
        <strain evidence="2">20211129_DDA</strain>
        <tissue evidence="2">Liver</tissue>
    </source>
</reference>
<dbReference type="EMBL" id="JANPWB010000009">
    <property type="protein sequence ID" value="KAJ1155444.1"/>
    <property type="molecule type" value="Genomic_DNA"/>
</dbReference>
<organism evidence="2 3">
    <name type="scientific">Pleurodeles waltl</name>
    <name type="common">Iberian ribbed newt</name>
    <dbReference type="NCBI Taxonomy" id="8319"/>
    <lineage>
        <taxon>Eukaryota</taxon>
        <taxon>Metazoa</taxon>
        <taxon>Chordata</taxon>
        <taxon>Craniata</taxon>
        <taxon>Vertebrata</taxon>
        <taxon>Euteleostomi</taxon>
        <taxon>Amphibia</taxon>
        <taxon>Batrachia</taxon>
        <taxon>Caudata</taxon>
        <taxon>Salamandroidea</taxon>
        <taxon>Salamandridae</taxon>
        <taxon>Pleurodelinae</taxon>
        <taxon>Pleurodeles</taxon>
    </lineage>
</organism>